<dbReference type="AlphaFoldDB" id="A0A521C498"/>
<feature type="binding site" evidence="10">
    <location>
        <position position="165"/>
    </location>
    <ligand>
        <name>UDP-N-acetyl-alpha-D-glucosamine</name>
        <dbReference type="ChEBI" id="CHEBI:57705"/>
    </ligand>
</feature>
<evidence type="ECO:0000256" key="4">
    <source>
        <dbReference type="ARBA" id="ARBA00022679"/>
    </source>
</evidence>
<dbReference type="EMBL" id="FXTB01000002">
    <property type="protein sequence ID" value="SMO54228.1"/>
    <property type="molecule type" value="Genomic_DNA"/>
</dbReference>
<evidence type="ECO:0000256" key="3">
    <source>
        <dbReference type="ARBA" id="ARBA00022676"/>
    </source>
</evidence>
<name>A0A521C498_SACCC</name>
<keyword evidence="14" id="KW-1185">Reference proteome</keyword>
<reference evidence="13 14" key="1">
    <citation type="submission" date="2017-05" db="EMBL/GenBank/DDBJ databases">
        <authorList>
            <person name="Varghese N."/>
            <person name="Submissions S."/>
        </authorList>
    </citation>
    <scope>NUCLEOTIDE SEQUENCE [LARGE SCALE GENOMIC DNA]</scope>
    <source>
        <strain evidence="13 14">DSM 27040</strain>
    </source>
</reference>
<keyword evidence="7 10" id="KW-0472">Membrane</keyword>
<keyword evidence="9 10" id="KW-0961">Cell wall biogenesis/degradation</keyword>
<feature type="domain" description="Glycosyl transferase family 28 C-terminal" evidence="12">
    <location>
        <begin position="189"/>
        <end position="350"/>
    </location>
</feature>
<comment type="pathway">
    <text evidence="10">Cell wall biogenesis; peptidoglycan biosynthesis.</text>
</comment>
<evidence type="ECO:0000256" key="7">
    <source>
        <dbReference type="ARBA" id="ARBA00023136"/>
    </source>
</evidence>
<dbReference type="Proteomes" id="UP000319040">
    <property type="component" value="Unassembled WGS sequence"/>
</dbReference>
<gene>
    <name evidence="10" type="primary">murG</name>
    <name evidence="13" type="ORF">SAMN06265379_102383</name>
</gene>
<dbReference type="RefSeq" id="WP_142532669.1">
    <property type="nucleotide sequence ID" value="NZ_FXTB01000002.1"/>
</dbReference>
<dbReference type="GO" id="GO:0051301">
    <property type="term" value="P:cell division"/>
    <property type="evidence" value="ECO:0007669"/>
    <property type="project" value="UniProtKB-KW"/>
</dbReference>
<evidence type="ECO:0000313" key="13">
    <source>
        <dbReference type="EMBL" id="SMO54228.1"/>
    </source>
</evidence>
<dbReference type="SUPFAM" id="SSF53756">
    <property type="entry name" value="UDP-Glycosyltransferase/glycogen phosphorylase"/>
    <property type="match status" value="1"/>
</dbReference>
<dbReference type="UniPathway" id="UPA00219"/>
<dbReference type="Pfam" id="PF04101">
    <property type="entry name" value="Glyco_tran_28_C"/>
    <property type="match status" value="1"/>
</dbReference>
<feature type="domain" description="Glycosyltransferase family 28 N-terminal" evidence="11">
    <location>
        <begin position="3"/>
        <end position="142"/>
    </location>
</feature>
<keyword evidence="2 10" id="KW-0132">Cell division</keyword>
<evidence type="ECO:0000256" key="10">
    <source>
        <dbReference type="HAMAP-Rule" id="MF_00033"/>
    </source>
</evidence>
<organism evidence="13 14">
    <name type="scientific">Saccharicrinis carchari</name>
    <dbReference type="NCBI Taxonomy" id="1168039"/>
    <lineage>
        <taxon>Bacteria</taxon>
        <taxon>Pseudomonadati</taxon>
        <taxon>Bacteroidota</taxon>
        <taxon>Bacteroidia</taxon>
        <taxon>Marinilabiliales</taxon>
        <taxon>Marinilabiliaceae</taxon>
        <taxon>Saccharicrinis</taxon>
    </lineage>
</organism>
<evidence type="ECO:0000256" key="6">
    <source>
        <dbReference type="ARBA" id="ARBA00022984"/>
    </source>
</evidence>
<dbReference type="EC" id="2.4.1.227" evidence="10"/>
<dbReference type="OrthoDB" id="9808936at2"/>
<sequence>MKVIISGGGTGGHIFPAISIANALKQTDASVQILFVGAEGKMEMEKVPGAGYEIVGLPVAGFQRKLSLKNITFFFKLAASMIKARSVVRQFKPDAVVGVGGYASGPVLRVATSLKIPTIIQEQNSFPGVTNRILSKKVNKICVAYPGMERYFPASKIILTGNPIRQNLLQKVNREEAANYFGLDPNKKVVFVTGGSLGAGTINQGVLAGYQVLVKSGVQLIWQTGKYYFRELNKVVSENENVKIMAFVDRMEAAFSLADVVVSRAGASSISEIALLGKACVFVPSPNVAEDHQTKNAMALVKEDAAEMVEDKKVAEELVKKILSLLKDEERLMQLKNNVKKFAMPDAAKVIVEELFMLVNK</sequence>
<evidence type="ECO:0000256" key="1">
    <source>
        <dbReference type="ARBA" id="ARBA00022475"/>
    </source>
</evidence>
<evidence type="ECO:0000256" key="2">
    <source>
        <dbReference type="ARBA" id="ARBA00022618"/>
    </source>
</evidence>
<keyword evidence="4 10" id="KW-0808">Transferase</keyword>
<evidence type="ECO:0000259" key="12">
    <source>
        <dbReference type="Pfam" id="PF04101"/>
    </source>
</evidence>
<dbReference type="GO" id="GO:0051991">
    <property type="term" value="F:UDP-N-acetyl-D-glucosamine:N-acetylmuramoyl-L-alanyl-D-glutamyl-meso-2,6-diaminopimelyl-D-alanyl-D-alanine-diphosphoundecaprenol 4-beta-N-acetylglucosaminlytransferase activity"/>
    <property type="evidence" value="ECO:0007669"/>
    <property type="project" value="RHEA"/>
</dbReference>
<comment type="function">
    <text evidence="10">Cell wall formation. Catalyzes the transfer of a GlcNAc subunit on undecaprenyl-pyrophosphoryl-MurNAc-pentapeptide (lipid intermediate I) to form undecaprenyl-pyrophosphoryl-MurNAc-(pentapeptide)GlcNAc (lipid intermediate II).</text>
</comment>
<dbReference type="GO" id="GO:0009252">
    <property type="term" value="P:peptidoglycan biosynthetic process"/>
    <property type="evidence" value="ECO:0007669"/>
    <property type="project" value="UniProtKB-UniRule"/>
</dbReference>
<dbReference type="NCBIfam" id="TIGR01133">
    <property type="entry name" value="murG"/>
    <property type="match status" value="1"/>
</dbReference>
<comment type="subcellular location">
    <subcellularLocation>
        <location evidence="10">Cell membrane</location>
        <topology evidence="10">Peripheral membrane protein</topology>
        <orientation evidence="10">Cytoplasmic side</orientation>
    </subcellularLocation>
</comment>
<dbReference type="PANTHER" id="PTHR21015:SF22">
    <property type="entry name" value="GLYCOSYLTRANSFERASE"/>
    <property type="match status" value="1"/>
</dbReference>
<dbReference type="InterPro" id="IPR004276">
    <property type="entry name" value="GlycoTrans_28_N"/>
</dbReference>
<dbReference type="PANTHER" id="PTHR21015">
    <property type="entry name" value="UDP-N-ACETYLGLUCOSAMINE--N-ACETYLMURAMYL-(PENTAPEPTIDE) PYROPHOSPHORYL-UNDECAPRENOL N-ACETYLGLUCOSAMINE TRANSFERASE 1"/>
    <property type="match status" value="1"/>
</dbReference>
<accession>A0A521C498</accession>
<comment type="catalytic activity">
    <reaction evidence="10">
        <text>di-trans,octa-cis-undecaprenyl diphospho-N-acetyl-alpha-D-muramoyl-L-alanyl-D-glutamyl-meso-2,6-diaminopimeloyl-D-alanyl-D-alanine + UDP-N-acetyl-alpha-D-glucosamine = di-trans,octa-cis-undecaprenyl diphospho-[N-acetyl-alpha-D-glucosaminyl-(1-&gt;4)]-N-acetyl-alpha-D-muramoyl-L-alanyl-D-glutamyl-meso-2,6-diaminopimeloyl-D-alanyl-D-alanine + UDP + H(+)</text>
        <dbReference type="Rhea" id="RHEA:31227"/>
        <dbReference type="ChEBI" id="CHEBI:15378"/>
        <dbReference type="ChEBI" id="CHEBI:57705"/>
        <dbReference type="ChEBI" id="CHEBI:58223"/>
        <dbReference type="ChEBI" id="CHEBI:61387"/>
        <dbReference type="ChEBI" id="CHEBI:61388"/>
        <dbReference type="EC" id="2.4.1.227"/>
    </reaction>
</comment>
<keyword evidence="8 10" id="KW-0131">Cell cycle</keyword>
<feature type="binding site" evidence="10">
    <location>
        <position position="293"/>
    </location>
    <ligand>
        <name>UDP-N-acetyl-alpha-D-glucosamine</name>
        <dbReference type="ChEBI" id="CHEBI:57705"/>
    </ligand>
</feature>
<protein>
    <recommendedName>
        <fullName evidence="10">UDP-N-acetylglucosamine--N-acetylmuramyl-(pentapeptide) pyrophosphoryl-undecaprenol N-acetylglucosamine transferase</fullName>
        <ecNumber evidence="10">2.4.1.227</ecNumber>
    </recommendedName>
    <alternativeName>
        <fullName evidence="10">Undecaprenyl-PP-MurNAc-pentapeptide-UDPGlcNAc GlcNAc transferase</fullName>
    </alternativeName>
</protein>
<comment type="similarity">
    <text evidence="10">Belongs to the glycosyltransferase 28 family. MurG subfamily.</text>
</comment>
<feature type="binding site" evidence="10">
    <location>
        <begin position="10"/>
        <end position="12"/>
    </location>
    <ligand>
        <name>UDP-N-acetyl-alpha-D-glucosamine</name>
        <dbReference type="ChEBI" id="CHEBI:57705"/>
    </ligand>
</feature>
<evidence type="ECO:0000256" key="8">
    <source>
        <dbReference type="ARBA" id="ARBA00023306"/>
    </source>
</evidence>
<dbReference type="GO" id="GO:0005886">
    <property type="term" value="C:plasma membrane"/>
    <property type="evidence" value="ECO:0007669"/>
    <property type="project" value="UniProtKB-SubCell"/>
</dbReference>
<dbReference type="InterPro" id="IPR006009">
    <property type="entry name" value="GlcNAc_MurG"/>
</dbReference>
<feature type="binding site" evidence="10">
    <location>
        <position position="124"/>
    </location>
    <ligand>
        <name>UDP-N-acetyl-alpha-D-glucosamine</name>
        <dbReference type="ChEBI" id="CHEBI:57705"/>
    </ligand>
</feature>
<evidence type="ECO:0000256" key="5">
    <source>
        <dbReference type="ARBA" id="ARBA00022960"/>
    </source>
</evidence>
<dbReference type="Pfam" id="PF03033">
    <property type="entry name" value="Glyco_transf_28"/>
    <property type="match status" value="1"/>
</dbReference>
<evidence type="ECO:0000313" key="14">
    <source>
        <dbReference type="Proteomes" id="UP000319040"/>
    </source>
</evidence>
<comment type="caution">
    <text evidence="10">Lacks conserved residue(s) required for the propagation of feature annotation.</text>
</comment>
<feature type="binding site" evidence="10">
    <location>
        <position position="196"/>
    </location>
    <ligand>
        <name>UDP-N-acetyl-alpha-D-glucosamine</name>
        <dbReference type="ChEBI" id="CHEBI:57705"/>
    </ligand>
</feature>
<keyword evidence="6 10" id="KW-0573">Peptidoglycan synthesis</keyword>
<evidence type="ECO:0000259" key="11">
    <source>
        <dbReference type="Pfam" id="PF03033"/>
    </source>
</evidence>
<keyword evidence="5 10" id="KW-0133">Cell shape</keyword>
<dbReference type="Gene3D" id="3.40.50.2000">
    <property type="entry name" value="Glycogen Phosphorylase B"/>
    <property type="match status" value="2"/>
</dbReference>
<dbReference type="GO" id="GO:0008360">
    <property type="term" value="P:regulation of cell shape"/>
    <property type="evidence" value="ECO:0007669"/>
    <property type="project" value="UniProtKB-KW"/>
</dbReference>
<dbReference type="InterPro" id="IPR007235">
    <property type="entry name" value="Glyco_trans_28_C"/>
</dbReference>
<proteinExistence type="inferred from homology"/>
<dbReference type="HAMAP" id="MF_00033">
    <property type="entry name" value="MurG"/>
    <property type="match status" value="1"/>
</dbReference>
<evidence type="ECO:0000256" key="9">
    <source>
        <dbReference type="ARBA" id="ARBA00023316"/>
    </source>
</evidence>
<dbReference type="CDD" id="cd03785">
    <property type="entry name" value="GT28_MurG"/>
    <property type="match status" value="1"/>
</dbReference>
<dbReference type="GO" id="GO:0005975">
    <property type="term" value="P:carbohydrate metabolic process"/>
    <property type="evidence" value="ECO:0007669"/>
    <property type="project" value="InterPro"/>
</dbReference>
<keyword evidence="3 10" id="KW-0328">Glycosyltransferase</keyword>
<dbReference type="GO" id="GO:0050511">
    <property type="term" value="F:undecaprenyldiphospho-muramoylpentapeptide beta-N-acetylglucosaminyltransferase activity"/>
    <property type="evidence" value="ECO:0007669"/>
    <property type="project" value="UniProtKB-UniRule"/>
</dbReference>
<dbReference type="GO" id="GO:0071555">
    <property type="term" value="P:cell wall organization"/>
    <property type="evidence" value="ECO:0007669"/>
    <property type="project" value="UniProtKB-KW"/>
</dbReference>
<keyword evidence="1 10" id="KW-1003">Cell membrane</keyword>